<dbReference type="PROSITE" id="PS50950">
    <property type="entry name" value="ZF_THAP"/>
    <property type="match status" value="1"/>
</dbReference>
<evidence type="ECO:0000256" key="4">
    <source>
        <dbReference type="ARBA" id="ARBA00023125"/>
    </source>
</evidence>
<comment type="caution">
    <text evidence="8">The sequence shown here is derived from an EMBL/GenBank/DDBJ whole genome shotgun (WGS) entry which is preliminary data.</text>
</comment>
<protein>
    <recommendedName>
        <fullName evidence="7">THAP-type domain-containing protein</fullName>
    </recommendedName>
</protein>
<keyword evidence="2 5" id="KW-0863">Zinc-finger</keyword>
<dbReference type="EMBL" id="BTRK01000006">
    <property type="protein sequence ID" value="GMR56662.1"/>
    <property type="molecule type" value="Genomic_DNA"/>
</dbReference>
<dbReference type="Proteomes" id="UP001328107">
    <property type="component" value="Unassembled WGS sequence"/>
</dbReference>
<evidence type="ECO:0000256" key="5">
    <source>
        <dbReference type="PROSITE-ProRule" id="PRU00309"/>
    </source>
</evidence>
<reference evidence="9" key="1">
    <citation type="submission" date="2022-10" db="EMBL/GenBank/DDBJ databases">
        <title>Genome assembly of Pristionchus species.</title>
        <authorList>
            <person name="Yoshida K."/>
            <person name="Sommer R.J."/>
        </authorList>
    </citation>
    <scope>NUCLEOTIDE SEQUENCE [LARGE SCALE GENOMIC DNA]</scope>
    <source>
        <strain evidence="9">RS5460</strain>
    </source>
</reference>
<evidence type="ECO:0000259" key="7">
    <source>
        <dbReference type="PROSITE" id="PS50950"/>
    </source>
</evidence>
<dbReference type="AlphaFoldDB" id="A0AAN5D6N4"/>
<evidence type="ECO:0000256" key="2">
    <source>
        <dbReference type="ARBA" id="ARBA00022771"/>
    </source>
</evidence>
<keyword evidence="1" id="KW-0479">Metal-binding</keyword>
<feature type="compositionally biased region" description="Acidic residues" evidence="6">
    <location>
        <begin position="20"/>
        <end position="29"/>
    </location>
</feature>
<dbReference type="GO" id="GO:0008270">
    <property type="term" value="F:zinc ion binding"/>
    <property type="evidence" value="ECO:0007669"/>
    <property type="project" value="UniProtKB-KW"/>
</dbReference>
<evidence type="ECO:0000256" key="1">
    <source>
        <dbReference type="ARBA" id="ARBA00022723"/>
    </source>
</evidence>
<feature type="domain" description="THAP-type" evidence="7">
    <location>
        <begin position="89"/>
        <end position="171"/>
    </location>
</feature>
<evidence type="ECO:0000313" key="9">
    <source>
        <dbReference type="Proteomes" id="UP001328107"/>
    </source>
</evidence>
<sequence>PRIDKELKETPRAQFFPPYPEDDEDEEGEKDDKDSNESAGSEFGPPLASRLLFNQTANVAIARLKEKREESLTAMLNRSDDGGVTVKPVENRICIVCNREGSLTEMIRFTANHRKRAIWVDAVRATAEDRKSLMNKITIARIGPHLCASHFLPSDFFDGSLLRSDAVPFYPAAAVDTDVVEKIAPSEIRKELVDINSER</sequence>
<gene>
    <name evidence="8" type="ORF">PMAYCL1PPCAC_26857</name>
</gene>
<keyword evidence="4 5" id="KW-0238">DNA-binding</keyword>
<proteinExistence type="predicted"/>
<feature type="compositionally biased region" description="Basic and acidic residues" evidence="6">
    <location>
        <begin position="1"/>
        <end position="11"/>
    </location>
</feature>
<evidence type="ECO:0000256" key="6">
    <source>
        <dbReference type="SAM" id="MobiDB-lite"/>
    </source>
</evidence>
<organism evidence="8 9">
    <name type="scientific">Pristionchus mayeri</name>
    <dbReference type="NCBI Taxonomy" id="1317129"/>
    <lineage>
        <taxon>Eukaryota</taxon>
        <taxon>Metazoa</taxon>
        <taxon>Ecdysozoa</taxon>
        <taxon>Nematoda</taxon>
        <taxon>Chromadorea</taxon>
        <taxon>Rhabditida</taxon>
        <taxon>Rhabditina</taxon>
        <taxon>Diplogasteromorpha</taxon>
        <taxon>Diplogasteroidea</taxon>
        <taxon>Neodiplogasteridae</taxon>
        <taxon>Pristionchus</taxon>
    </lineage>
</organism>
<accession>A0AAN5D6N4</accession>
<feature type="non-terminal residue" evidence="8">
    <location>
        <position position="199"/>
    </location>
</feature>
<keyword evidence="3" id="KW-0862">Zinc</keyword>
<feature type="region of interest" description="Disordered" evidence="6">
    <location>
        <begin position="1"/>
        <end position="47"/>
    </location>
</feature>
<dbReference type="InterPro" id="IPR006612">
    <property type="entry name" value="THAP_Znf"/>
</dbReference>
<feature type="non-terminal residue" evidence="8">
    <location>
        <position position="1"/>
    </location>
</feature>
<dbReference type="GO" id="GO:0003677">
    <property type="term" value="F:DNA binding"/>
    <property type="evidence" value="ECO:0007669"/>
    <property type="project" value="UniProtKB-UniRule"/>
</dbReference>
<keyword evidence="9" id="KW-1185">Reference proteome</keyword>
<evidence type="ECO:0000256" key="3">
    <source>
        <dbReference type="ARBA" id="ARBA00022833"/>
    </source>
</evidence>
<name>A0AAN5D6N4_9BILA</name>
<evidence type="ECO:0000313" key="8">
    <source>
        <dbReference type="EMBL" id="GMR56662.1"/>
    </source>
</evidence>